<gene>
    <name evidence="1" type="ORF">GCM10008111_15920</name>
</gene>
<evidence type="ECO:0000313" key="1">
    <source>
        <dbReference type="EMBL" id="GGW60671.1"/>
    </source>
</evidence>
<dbReference type="Proteomes" id="UP000634667">
    <property type="component" value="Unassembled WGS sequence"/>
</dbReference>
<comment type="caution">
    <text evidence="1">The sequence shown here is derived from an EMBL/GenBank/DDBJ whole genome shotgun (WGS) entry which is preliminary data.</text>
</comment>
<dbReference type="EMBL" id="BMYR01000006">
    <property type="protein sequence ID" value="GGW60671.1"/>
    <property type="molecule type" value="Genomic_DNA"/>
</dbReference>
<keyword evidence="2" id="KW-1185">Reference proteome</keyword>
<protein>
    <submittedName>
        <fullName evidence="1">Uncharacterized protein</fullName>
    </submittedName>
</protein>
<organism evidence="1 2">
    <name type="scientific">Alishewanella tabrizica</name>
    <dbReference type="NCBI Taxonomy" id="671278"/>
    <lineage>
        <taxon>Bacteria</taxon>
        <taxon>Pseudomonadati</taxon>
        <taxon>Pseudomonadota</taxon>
        <taxon>Gammaproteobacteria</taxon>
        <taxon>Alteromonadales</taxon>
        <taxon>Alteromonadaceae</taxon>
        <taxon>Alishewanella</taxon>
    </lineage>
</organism>
<accession>A0ABQ2WP89</accession>
<evidence type="ECO:0000313" key="2">
    <source>
        <dbReference type="Proteomes" id="UP000634667"/>
    </source>
</evidence>
<proteinExistence type="predicted"/>
<sequence>MPEVPKSIPMYMVTLEDNLLNIKQSLMRRVGSAITKIRNAPLNSVFSFDLVNYWSNIDKAETFFDNGKN</sequence>
<name>A0ABQ2WP89_9ALTE</name>
<reference evidence="2" key="1">
    <citation type="journal article" date="2019" name="Int. J. Syst. Evol. Microbiol.">
        <title>The Global Catalogue of Microorganisms (GCM) 10K type strain sequencing project: providing services to taxonomists for standard genome sequencing and annotation.</title>
        <authorList>
            <consortium name="The Broad Institute Genomics Platform"/>
            <consortium name="The Broad Institute Genome Sequencing Center for Infectious Disease"/>
            <person name="Wu L."/>
            <person name="Ma J."/>
        </authorList>
    </citation>
    <scope>NUCLEOTIDE SEQUENCE [LARGE SCALE GENOMIC DNA]</scope>
    <source>
        <strain evidence="2">KCTC 23723</strain>
    </source>
</reference>